<comment type="caution">
    <text evidence="1">The sequence shown here is derived from an EMBL/GenBank/DDBJ whole genome shotgun (WGS) entry which is preliminary data.</text>
</comment>
<proteinExistence type="predicted"/>
<evidence type="ECO:0000313" key="1">
    <source>
        <dbReference type="EMBL" id="KAE8765355.1"/>
    </source>
</evidence>
<keyword evidence="2" id="KW-1185">Reference proteome</keyword>
<dbReference type="EMBL" id="WHJE01000011">
    <property type="protein sequence ID" value="KAE8765355.1"/>
    <property type="molecule type" value="Genomic_DNA"/>
</dbReference>
<gene>
    <name evidence="1" type="ORF">GB883_04120</name>
</gene>
<evidence type="ECO:0000313" key="2">
    <source>
        <dbReference type="Proteomes" id="UP000451860"/>
    </source>
</evidence>
<protein>
    <submittedName>
        <fullName evidence="1">Uncharacterized protein</fullName>
    </submittedName>
</protein>
<organism evidence="1 2">
    <name type="scientific">Georgenia thermotolerans</name>
    <dbReference type="NCBI Taxonomy" id="527326"/>
    <lineage>
        <taxon>Bacteria</taxon>
        <taxon>Bacillati</taxon>
        <taxon>Actinomycetota</taxon>
        <taxon>Actinomycetes</taxon>
        <taxon>Micrococcales</taxon>
        <taxon>Bogoriellaceae</taxon>
        <taxon>Georgenia</taxon>
    </lineage>
</organism>
<name>A0A7J5USB8_9MICO</name>
<dbReference type="OrthoDB" id="9918911at2"/>
<dbReference type="RefSeq" id="WP_152202684.1">
    <property type="nucleotide sequence ID" value="NZ_VUKF01000017.1"/>
</dbReference>
<dbReference type="AlphaFoldDB" id="A0A7J5USB8"/>
<sequence length="230" mass="24789">MNPKQLPLLTTARQCLARLCAGRDAPAPALALYESALIKLAAVHQPSGEAFVAGVDLPVNAGRGTLYATAYQGIGALIGFGVPWDNLYPMLADLSEAWGIEQVSSCPECRAEYERVAAEDGGTLPSGHYLLYRVARTNLHALAARVPATSLVDYWLVLEILDSLYDPADRVAAESPIIGSKRLLYATARAALEELAAFGLDERLLEIRDVLDSSWRQDPDHSGILMDGQA</sequence>
<dbReference type="Proteomes" id="UP000451860">
    <property type="component" value="Unassembled WGS sequence"/>
</dbReference>
<reference evidence="1 2" key="1">
    <citation type="submission" date="2019-10" db="EMBL/GenBank/DDBJ databases">
        <title>Georgenia wutianyii sp. nov. and Georgenia yuyongxinii sp. nov. isolated from plateau pika (Ochotona curzoniae) in the Qinghai-Tibet plateau of China.</title>
        <authorList>
            <person name="Tian Z."/>
        </authorList>
    </citation>
    <scope>NUCLEOTIDE SEQUENCE [LARGE SCALE GENOMIC DNA]</scope>
    <source>
        <strain evidence="1 2">DSM 21501</strain>
    </source>
</reference>
<accession>A0A7J5USB8</accession>